<name>A0A914RG88_PAREQ</name>
<evidence type="ECO:0000313" key="1">
    <source>
        <dbReference type="Proteomes" id="UP000887564"/>
    </source>
</evidence>
<protein>
    <submittedName>
        <fullName evidence="2">Uncharacterized protein</fullName>
    </submittedName>
</protein>
<dbReference type="AlphaFoldDB" id="A0A914RG88"/>
<keyword evidence="1" id="KW-1185">Reference proteome</keyword>
<dbReference type="WBParaSite" id="PEQ_0000073701-mRNA-1">
    <property type="protein sequence ID" value="PEQ_0000073701-mRNA-1"/>
    <property type="gene ID" value="PEQ_0000073701"/>
</dbReference>
<proteinExistence type="predicted"/>
<sequence>MCIYCSERSFSIQKLLLFLNIGMSGWCGQNGTVFYNNLGIFKRSWSVRRYICQCKHAWQDFSSADFYDEAEQTTAWMASIQLCDQLLSTRKAEFNELVAEKFDTVIVDDLYNPCGLLHTGLQKSSYENFLYLWLNGLKKYVFPPPPLFYLRLTDELNFWQRTFNMASYLRAIYVHQHLILRRMDNVFQTAVEIVGVLSIDAVIWFVGSGCFYCQIFANLMSF</sequence>
<reference evidence="2" key="1">
    <citation type="submission" date="2022-11" db="UniProtKB">
        <authorList>
            <consortium name="WormBaseParasite"/>
        </authorList>
    </citation>
    <scope>IDENTIFICATION</scope>
</reference>
<accession>A0A914RG88</accession>
<dbReference type="Proteomes" id="UP000887564">
    <property type="component" value="Unplaced"/>
</dbReference>
<evidence type="ECO:0000313" key="2">
    <source>
        <dbReference type="WBParaSite" id="PEQ_0000073701-mRNA-1"/>
    </source>
</evidence>
<organism evidence="1 2">
    <name type="scientific">Parascaris equorum</name>
    <name type="common">Equine roundworm</name>
    <dbReference type="NCBI Taxonomy" id="6256"/>
    <lineage>
        <taxon>Eukaryota</taxon>
        <taxon>Metazoa</taxon>
        <taxon>Ecdysozoa</taxon>
        <taxon>Nematoda</taxon>
        <taxon>Chromadorea</taxon>
        <taxon>Rhabditida</taxon>
        <taxon>Spirurina</taxon>
        <taxon>Ascaridomorpha</taxon>
        <taxon>Ascaridoidea</taxon>
        <taxon>Ascarididae</taxon>
        <taxon>Parascaris</taxon>
    </lineage>
</organism>